<dbReference type="Gene3D" id="3.20.20.450">
    <property type="entry name" value="EAL domain"/>
    <property type="match status" value="1"/>
</dbReference>
<dbReference type="SUPFAM" id="SSF141868">
    <property type="entry name" value="EAL domain-like"/>
    <property type="match status" value="1"/>
</dbReference>
<dbReference type="InterPro" id="IPR029787">
    <property type="entry name" value="Nucleotide_cyclase"/>
</dbReference>
<gene>
    <name evidence="5" type="ORF">DWB85_11995</name>
</gene>
<dbReference type="InterPro" id="IPR000160">
    <property type="entry name" value="GGDEF_dom"/>
</dbReference>
<reference evidence="5 6" key="1">
    <citation type="submission" date="2018-07" db="EMBL/GenBank/DDBJ databases">
        <title>Halioglobus sp. genome submission.</title>
        <authorList>
            <person name="Ye M.-Q."/>
            <person name="Du Z.-J."/>
        </authorList>
    </citation>
    <scope>NUCLEOTIDE SEQUENCE [LARGE SCALE GENOMIC DNA]</scope>
    <source>
        <strain evidence="5 6">U0301</strain>
    </source>
</reference>
<feature type="domain" description="GGDEF" evidence="4">
    <location>
        <begin position="909"/>
        <end position="1042"/>
    </location>
</feature>
<dbReference type="InterPro" id="IPR012434">
    <property type="entry name" value="DUF1631"/>
</dbReference>
<evidence type="ECO:0000259" key="3">
    <source>
        <dbReference type="PROSITE" id="PS50883"/>
    </source>
</evidence>
<dbReference type="Proteomes" id="UP000265509">
    <property type="component" value="Unassembled WGS sequence"/>
</dbReference>
<keyword evidence="1" id="KW-0175">Coiled coil</keyword>
<evidence type="ECO:0000256" key="2">
    <source>
        <dbReference type="SAM" id="MobiDB-lite"/>
    </source>
</evidence>
<keyword evidence="6" id="KW-1185">Reference proteome</keyword>
<dbReference type="SUPFAM" id="SSF55073">
    <property type="entry name" value="Nucleotide cyclase"/>
    <property type="match status" value="1"/>
</dbReference>
<dbReference type="InterPro" id="IPR035919">
    <property type="entry name" value="EAL_sf"/>
</dbReference>
<dbReference type="InterPro" id="IPR050706">
    <property type="entry name" value="Cyclic-di-GMP_PDE-like"/>
</dbReference>
<dbReference type="CDD" id="cd01948">
    <property type="entry name" value="EAL"/>
    <property type="match status" value="1"/>
</dbReference>
<evidence type="ECO:0000259" key="4">
    <source>
        <dbReference type="PROSITE" id="PS50887"/>
    </source>
</evidence>
<dbReference type="RefSeq" id="WP_117954915.1">
    <property type="nucleotide sequence ID" value="NZ_QRAN01000012.1"/>
</dbReference>
<dbReference type="EMBL" id="QRAN01000012">
    <property type="protein sequence ID" value="RLQ21479.1"/>
    <property type="molecule type" value="Genomic_DNA"/>
</dbReference>
<evidence type="ECO:0000256" key="1">
    <source>
        <dbReference type="SAM" id="Coils"/>
    </source>
</evidence>
<dbReference type="GO" id="GO:0071111">
    <property type="term" value="F:cyclic-guanylate-specific phosphodiesterase activity"/>
    <property type="evidence" value="ECO:0007669"/>
    <property type="project" value="InterPro"/>
</dbReference>
<dbReference type="Pfam" id="PF07793">
    <property type="entry name" value="DUF1631"/>
    <property type="match status" value="1"/>
</dbReference>
<dbReference type="CDD" id="cd01949">
    <property type="entry name" value="GGDEF"/>
    <property type="match status" value="1"/>
</dbReference>
<evidence type="ECO:0000313" key="5">
    <source>
        <dbReference type="EMBL" id="RLQ21479.1"/>
    </source>
</evidence>
<sequence length="1313" mass="145732">MSNPQPELSGHQATLELDSGARLSGQLSAGTEGKLQLAKVKLLAGTAAGGKVSLRTGMQASLAMPGAERQAPVTVRIDSVAGGILSMSPVAPDSEAARLCRQRLTGGRQRPAASSLTGSSADNSRILEHFHRDAVDQLGRLLPEWLNEMQEDIQTLSSRIKSDEHGRNRIYDAAVLLRRRREDICTALLDSIEDYFQRLVPGEGEDEYWQQDIDDPDELGLVDLDEFEGHLALDRMVGLAEELHLVALECLVIRVADLIDEDPFAVRLPIHARQLCRAFQQATESVGVSAEAAPVVFEYFSQHVIRHLDTYYQPLNEYLVANDVRPDLEQQIKSKGSMLRRKGRPRPVRSKPAESAAADRARDEQTLSEAAAALREGPGAPSGPQSPTAPGPVAAPVNLYQSVVDALNFRRQVEGLADGADIEAGTPVSGTWDGATVPSSQIDQQALADAHTIAQALRALQHDNAVRAAVHEANSLREYLAEHREQLGSLRETSGLTADSLNQLDLVDNLFGTIKSQVDVTDELKPALANLQIPLARLALLDSRFFLDKEHAARTVVDKLSSLATSANFPNRALEDRINKVVDDIVEHYESDSAVFDRALQQIEKLSEQQERALSRNIERVVRIQEGQEKLQQARRAVAAVVNERIRPPAAPRVLLDLVESGWRDLMVLTHVKEGPDSSSWADHIRTLDQLASWLNDKQADNLDDDMVMQLGLEAESLIDMVEQQITTALPTNVTHQGVLAEIRDILAGNLAVDSTIISADQADPAAAAEHLRARVEDLPRLRRWVRRVEQLETDSWLTYRDRQGQKRRMQLAWISPQKDRYIFVNERGQKIADLNAVQLARKLSTGVQPPAPADKLSVVDKSMYQTLEHVQKTLSFSRNHDSLTRLINRETFLDQMGRALRHAQLKNSQHAVLYIDIDQFSLVNDIYDEVSGDAVLLEFSRLLAQLHGRKSSSSRIEADQFAVLVLDRSLDQAVQLAEKVRQDIEAGSIEIEGENVSFTVSIGVAPIVEYSPSVDQVLESARTSMEIAKQQGRNRVQRYEEDQALASSFNRDKTRTRQDLEQALATDRFVLRAQPIIQVAVDGNQPTGRHYELLLGLSGDDGELTSPEEFIQSAERYGFMNLVDRWVVREAFSWVSKLMDEEKEVPNLAINLSGSSVTDDDFMDYLLEQISEFGVGTSHICFEITETGTISNLVKAADFVRAFRNIGCKFSIDDFGTGLASHNYLRELPVDYVKIDGTFVTGIHKNRADFAMARSINDLAHFLGQETIAESVENDQIIDKLQEIGVDYLQGWGVGMPKLLTEVTEDLSNLAR</sequence>
<feature type="region of interest" description="Disordered" evidence="2">
    <location>
        <begin position="332"/>
        <end position="367"/>
    </location>
</feature>
<dbReference type="InterPro" id="IPR001633">
    <property type="entry name" value="EAL_dom"/>
</dbReference>
<feature type="domain" description="EAL" evidence="3">
    <location>
        <begin position="1054"/>
        <end position="1312"/>
    </location>
</feature>
<dbReference type="OrthoDB" id="9787514at2"/>
<dbReference type="InterPro" id="IPR043128">
    <property type="entry name" value="Rev_trsase/Diguanyl_cyclase"/>
</dbReference>
<dbReference type="PANTHER" id="PTHR33121">
    <property type="entry name" value="CYCLIC DI-GMP PHOSPHODIESTERASE PDEF"/>
    <property type="match status" value="1"/>
</dbReference>
<feature type="compositionally biased region" description="Basic residues" evidence="2">
    <location>
        <begin position="338"/>
        <end position="349"/>
    </location>
</feature>
<dbReference type="SMART" id="SM00267">
    <property type="entry name" value="GGDEF"/>
    <property type="match status" value="1"/>
</dbReference>
<proteinExistence type="predicted"/>
<dbReference type="Pfam" id="PF00563">
    <property type="entry name" value="EAL"/>
    <property type="match status" value="1"/>
</dbReference>
<comment type="caution">
    <text evidence="5">The sequence shown here is derived from an EMBL/GenBank/DDBJ whole genome shotgun (WGS) entry which is preliminary data.</text>
</comment>
<dbReference type="SMART" id="SM00052">
    <property type="entry name" value="EAL"/>
    <property type="match status" value="1"/>
</dbReference>
<dbReference type="Gene3D" id="3.30.70.270">
    <property type="match status" value="1"/>
</dbReference>
<dbReference type="PROSITE" id="PS50883">
    <property type="entry name" value="EAL"/>
    <property type="match status" value="1"/>
</dbReference>
<feature type="region of interest" description="Disordered" evidence="2">
    <location>
        <begin position="375"/>
        <end position="394"/>
    </location>
</feature>
<organism evidence="5 6">
    <name type="scientific">Seongchinamella sediminis</name>
    <dbReference type="NCBI Taxonomy" id="2283635"/>
    <lineage>
        <taxon>Bacteria</taxon>
        <taxon>Pseudomonadati</taxon>
        <taxon>Pseudomonadota</taxon>
        <taxon>Gammaproteobacteria</taxon>
        <taxon>Cellvibrionales</taxon>
        <taxon>Halieaceae</taxon>
        <taxon>Seongchinamella</taxon>
    </lineage>
</organism>
<name>A0A3L7DXY1_9GAMM</name>
<dbReference type="Pfam" id="PF00990">
    <property type="entry name" value="GGDEF"/>
    <property type="match status" value="1"/>
</dbReference>
<dbReference type="PROSITE" id="PS50887">
    <property type="entry name" value="GGDEF"/>
    <property type="match status" value="1"/>
</dbReference>
<dbReference type="NCBIfam" id="TIGR00254">
    <property type="entry name" value="GGDEF"/>
    <property type="match status" value="1"/>
</dbReference>
<dbReference type="PANTHER" id="PTHR33121:SF23">
    <property type="entry name" value="CYCLIC DI-GMP PHOSPHODIESTERASE PDEB"/>
    <property type="match status" value="1"/>
</dbReference>
<accession>A0A3L7DXY1</accession>
<evidence type="ECO:0000313" key="6">
    <source>
        <dbReference type="Proteomes" id="UP000265509"/>
    </source>
</evidence>
<protein>
    <submittedName>
        <fullName evidence="5">DUF1631 family protein</fullName>
    </submittedName>
</protein>
<feature type="coiled-coil region" evidence="1">
    <location>
        <begin position="596"/>
        <end position="644"/>
    </location>
</feature>